<dbReference type="RefSeq" id="WP_251872829.1">
    <property type="nucleotide sequence ID" value="NZ_CP098755.1"/>
</dbReference>
<protein>
    <submittedName>
        <fullName evidence="1">Uncharacterized protein</fullName>
    </submittedName>
</protein>
<dbReference type="Proteomes" id="UP001056500">
    <property type="component" value="Chromosome"/>
</dbReference>
<accession>A0ABY4WFU9</accession>
<keyword evidence="2" id="KW-1185">Reference proteome</keyword>
<name>A0ABY4WFU9_9BACL</name>
<organism evidence="1 2">
    <name type="scientific">Brevibacillus ruminantium</name>
    <dbReference type="NCBI Taxonomy" id="2950604"/>
    <lineage>
        <taxon>Bacteria</taxon>
        <taxon>Bacillati</taxon>
        <taxon>Bacillota</taxon>
        <taxon>Bacilli</taxon>
        <taxon>Bacillales</taxon>
        <taxon>Paenibacillaceae</taxon>
        <taxon>Brevibacillus</taxon>
    </lineage>
</organism>
<evidence type="ECO:0000313" key="2">
    <source>
        <dbReference type="Proteomes" id="UP001056500"/>
    </source>
</evidence>
<proteinExistence type="predicted"/>
<dbReference type="EMBL" id="CP098755">
    <property type="protein sequence ID" value="USG65739.1"/>
    <property type="molecule type" value="Genomic_DNA"/>
</dbReference>
<sequence length="176" mass="20376">MIDKLNASKYRAVYLDNEMYLRITNDNSILISKDNGSVWKKYDTDGVDAKDFANWLLKNDPIPGYSMKEIQRRLRNGAEVKHLVFENGKEMYFVMDGNGVQIELVQPEKIASVLIDGQRMMITSERLPMPISTQMLKSFYNLLVSSNILTKNQAEQDYSERIKHLKENDTIFTVTK</sequence>
<gene>
    <name evidence="1" type="ORF">NDK47_27190</name>
</gene>
<reference evidence="1" key="1">
    <citation type="submission" date="2022-06" db="EMBL/GenBank/DDBJ databases">
        <title>Genome sequencing of Brevibacillus sp. BB3-R1.</title>
        <authorList>
            <person name="Heo J."/>
            <person name="Lee D."/>
            <person name="Won M."/>
            <person name="Han B.-H."/>
            <person name="Hong S.-B."/>
            <person name="Kwon S.-W."/>
        </authorList>
    </citation>
    <scope>NUCLEOTIDE SEQUENCE</scope>
    <source>
        <strain evidence="1">BB3-R1</strain>
    </source>
</reference>
<evidence type="ECO:0000313" key="1">
    <source>
        <dbReference type="EMBL" id="USG65739.1"/>
    </source>
</evidence>